<evidence type="ECO:0000313" key="4">
    <source>
        <dbReference type="EMBL" id="ADH60123.1"/>
    </source>
</evidence>
<reference evidence="4 5" key="1">
    <citation type="submission" date="2010-05" db="EMBL/GenBank/DDBJ databases">
        <title>Complete sequence of Thermoanaerobacter mathranii subsp. mathranii mathranii str. A3.</title>
        <authorList>
            <consortium name="US DOE Joint Genome Institute"/>
            <person name="Lucas S."/>
            <person name="Copeland A."/>
            <person name="Lapidus A."/>
            <person name="Cheng J.-F."/>
            <person name="Bruce D."/>
            <person name="Goodwin L."/>
            <person name="Pitluck S."/>
            <person name="Held B."/>
            <person name="Detter J.C."/>
            <person name="Han C."/>
            <person name="Tapia R."/>
            <person name="Land M."/>
            <person name="Hauser L."/>
            <person name="Kyrpides N."/>
            <person name="Mikhailova N."/>
            <person name="Zhou J."/>
            <person name="Hemme C."/>
            <person name="Woyke T."/>
        </authorList>
    </citation>
    <scope>NUCLEOTIDE SEQUENCE [LARGE SCALE GENOMIC DNA]</scope>
    <source>
        <strain evidence="4 5">A3</strain>
    </source>
</reference>
<evidence type="ECO:0000256" key="2">
    <source>
        <dbReference type="NCBIfam" id="TIGR00542"/>
    </source>
</evidence>
<dbReference type="Pfam" id="PF01261">
    <property type="entry name" value="AP_endonuc_2"/>
    <property type="match status" value="1"/>
</dbReference>
<dbReference type="Gene3D" id="3.20.20.150">
    <property type="entry name" value="Divalent-metal-dependent TIM barrel enzymes"/>
    <property type="match status" value="1"/>
</dbReference>
<gene>
    <name evidence="4" type="ordered locus">Tmath_0345</name>
</gene>
<name>A0ABM5LMZ6_THEM3</name>
<dbReference type="PANTHER" id="PTHR43489">
    <property type="entry name" value="ISOMERASE"/>
    <property type="match status" value="1"/>
</dbReference>
<dbReference type="GO" id="GO:0034015">
    <property type="term" value="F:L-ribulose-5-phosphate 3-epimerase activity"/>
    <property type="evidence" value="ECO:0007669"/>
    <property type="project" value="UniProtKB-EC"/>
</dbReference>
<dbReference type="EMBL" id="CP002032">
    <property type="protein sequence ID" value="ADH60123.1"/>
    <property type="molecule type" value="Genomic_DNA"/>
</dbReference>
<dbReference type="InterPro" id="IPR004560">
    <property type="entry name" value="L-Ru-5P_3-Epase"/>
</dbReference>
<dbReference type="PANTHER" id="PTHR43489:SF8">
    <property type="entry name" value="L-RIBULOSE-5-PHOSPHATE 3-EPIMERASE ULAE"/>
    <property type="match status" value="1"/>
</dbReference>
<organism evidence="4 5">
    <name type="scientific">Thermoanaerobacter mathranii subsp. mathranii (strain DSM 11426 / CCUG 53645 / CIP 108742 / A3)</name>
    <dbReference type="NCBI Taxonomy" id="583358"/>
    <lineage>
        <taxon>Bacteria</taxon>
        <taxon>Bacillati</taxon>
        <taxon>Bacillota</taxon>
        <taxon>Clostridia</taxon>
        <taxon>Thermoanaerobacterales</taxon>
        <taxon>Thermoanaerobacteraceae</taxon>
        <taxon>Thermoanaerobacter</taxon>
    </lineage>
</organism>
<dbReference type="InterPro" id="IPR013022">
    <property type="entry name" value="Xyl_isomerase-like_TIM-brl"/>
</dbReference>
<dbReference type="InterPro" id="IPR036237">
    <property type="entry name" value="Xyl_isomerase-like_sf"/>
</dbReference>
<dbReference type="NCBIfam" id="NF009688">
    <property type="entry name" value="PRK13209.1"/>
    <property type="match status" value="1"/>
</dbReference>
<evidence type="ECO:0000313" key="5">
    <source>
        <dbReference type="Proteomes" id="UP000002064"/>
    </source>
</evidence>
<dbReference type="NCBIfam" id="TIGR00542">
    <property type="entry name" value="hxl6Piso_put"/>
    <property type="match status" value="1"/>
</dbReference>
<dbReference type="InterPro" id="IPR050417">
    <property type="entry name" value="Sugar_Epim/Isomerase"/>
</dbReference>
<evidence type="ECO:0000256" key="1">
    <source>
        <dbReference type="ARBA" id="ARBA00023235"/>
    </source>
</evidence>
<protein>
    <recommendedName>
        <fullName evidence="2">L-ribulose-5-phosphate 3-epimerase</fullName>
    </recommendedName>
</protein>
<keyword evidence="5" id="KW-1185">Reference proteome</keyword>
<sequence length="283" mass="32747">MENLIGIYEKALPKNLDWFCRLKLARELGFDFVEISIDESDERLERLYWPKEQKIRLVQDIFASGVPIMTMCFSGHRRYPLGSNSKQIRDKAMELMHKAILFAKDTGIRVIQMAGYDVYYEKSTPKTRRWFFEGLERSIELAEKYQVMLAMEVMDTPFINSITKYLEIEEMFNSPWFAVYPDLGNLSAWNNDVVKEIEKGFHKIVAVHVKDTLAVTDTCKGKFRDVPFGSGCVDFVTAFSILKKLGYKGPFVIEMWSEKSQDPVAEVISAKEWVIARLKEGGF</sequence>
<dbReference type="NCBIfam" id="NF009689">
    <property type="entry name" value="PRK13210.1"/>
    <property type="match status" value="1"/>
</dbReference>
<evidence type="ECO:0000259" key="3">
    <source>
        <dbReference type="Pfam" id="PF01261"/>
    </source>
</evidence>
<feature type="domain" description="Xylose isomerase-like TIM barrel" evidence="3">
    <location>
        <begin position="22"/>
        <end position="273"/>
    </location>
</feature>
<proteinExistence type="predicted"/>
<keyword evidence="1 4" id="KW-0413">Isomerase</keyword>
<dbReference type="RefSeq" id="WP_013149742.1">
    <property type="nucleotide sequence ID" value="NC_014209.1"/>
</dbReference>
<accession>A0ABM5LMZ6</accession>
<dbReference type="SUPFAM" id="SSF51658">
    <property type="entry name" value="Xylose isomerase-like"/>
    <property type="match status" value="1"/>
</dbReference>
<dbReference type="Proteomes" id="UP000002064">
    <property type="component" value="Chromosome"/>
</dbReference>